<feature type="domain" description="Aspartate/homoserine dehydrogenase NAD-binding" evidence="7">
    <location>
        <begin position="9"/>
        <end position="99"/>
    </location>
</feature>
<name>A0A382R0M2_9ZZZZ</name>
<comment type="similarity">
    <text evidence="1">Belongs to the L-aspartate dehydrogenase family.</text>
</comment>
<dbReference type="PANTHER" id="PTHR31873:SF6">
    <property type="entry name" value="ASPARTATE DEHYDROGENASE DOMAIN-CONTAINING PROTEIN"/>
    <property type="match status" value="1"/>
</dbReference>
<evidence type="ECO:0000256" key="4">
    <source>
        <dbReference type="ARBA" id="ARBA00023002"/>
    </source>
</evidence>
<dbReference type="GO" id="GO:0050661">
    <property type="term" value="F:NADP binding"/>
    <property type="evidence" value="ECO:0007669"/>
    <property type="project" value="InterPro"/>
</dbReference>
<organism evidence="8">
    <name type="scientific">marine metagenome</name>
    <dbReference type="NCBI Taxonomy" id="408172"/>
    <lineage>
        <taxon>unclassified sequences</taxon>
        <taxon>metagenomes</taxon>
        <taxon>ecological metagenomes</taxon>
    </lineage>
</organism>
<dbReference type="HAMAP" id="MF_01265">
    <property type="entry name" value="NadX"/>
    <property type="match status" value="1"/>
</dbReference>
<evidence type="ECO:0000259" key="6">
    <source>
        <dbReference type="Pfam" id="PF01958"/>
    </source>
</evidence>
<dbReference type="InterPro" id="IPR002811">
    <property type="entry name" value="Asp_DH"/>
</dbReference>
<dbReference type="PANTHER" id="PTHR31873">
    <property type="entry name" value="L-ASPARTATE DEHYDROGENASE-RELATED"/>
    <property type="match status" value="1"/>
</dbReference>
<evidence type="ECO:0000256" key="2">
    <source>
        <dbReference type="ARBA" id="ARBA00022642"/>
    </source>
</evidence>
<keyword evidence="2" id="KW-0662">Pyridine nucleotide biosynthesis</keyword>
<dbReference type="PIRSF" id="PIRSF005227">
    <property type="entry name" value="Asp_dh_NAD_syn"/>
    <property type="match status" value="1"/>
</dbReference>
<reference evidence="8" key="1">
    <citation type="submission" date="2018-05" db="EMBL/GenBank/DDBJ databases">
        <authorList>
            <person name="Lanie J.A."/>
            <person name="Ng W.-L."/>
            <person name="Kazmierczak K.M."/>
            <person name="Andrzejewski T.M."/>
            <person name="Davidsen T.M."/>
            <person name="Wayne K.J."/>
            <person name="Tettelin H."/>
            <person name="Glass J.I."/>
            <person name="Rusch D."/>
            <person name="Podicherti R."/>
            <person name="Tsui H.-C.T."/>
            <person name="Winkler M.E."/>
        </authorList>
    </citation>
    <scope>NUCLEOTIDE SEQUENCE</scope>
</reference>
<dbReference type="NCBIfam" id="TIGR03855">
    <property type="entry name" value="NAD_NadX"/>
    <property type="match status" value="1"/>
</dbReference>
<evidence type="ECO:0000313" key="8">
    <source>
        <dbReference type="EMBL" id="SVC91273.1"/>
    </source>
</evidence>
<dbReference type="InterPro" id="IPR020626">
    <property type="entry name" value="Asp_DH_prok"/>
</dbReference>
<dbReference type="GO" id="GO:0033735">
    <property type="term" value="F:aspartate dehydrogenase [NAD(P)+] activity"/>
    <property type="evidence" value="ECO:0007669"/>
    <property type="project" value="InterPro"/>
</dbReference>
<dbReference type="InterPro" id="IPR011182">
    <property type="entry name" value="L-Asp_DH"/>
</dbReference>
<dbReference type="GO" id="GO:0009435">
    <property type="term" value="P:NAD+ biosynthetic process"/>
    <property type="evidence" value="ECO:0007669"/>
    <property type="project" value="InterPro"/>
</dbReference>
<proteinExistence type="inferred from homology"/>
<evidence type="ECO:0000256" key="5">
    <source>
        <dbReference type="ARBA" id="ARBA00023027"/>
    </source>
</evidence>
<dbReference type="EMBL" id="UINC01118261">
    <property type="protein sequence ID" value="SVC91273.1"/>
    <property type="molecule type" value="Genomic_DNA"/>
</dbReference>
<dbReference type="Pfam" id="PF03447">
    <property type="entry name" value="NAD_binding_3"/>
    <property type="match status" value="1"/>
</dbReference>
<evidence type="ECO:0000256" key="3">
    <source>
        <dbReference type="ARBA" id="ARBA00022857"/>
    </source>
</evidence>
<dbReference type="Pfam" id="PF01958">
    <property type="entry name" value="Asp_DH_C"/>
    <property type="match status" value="1"/>
</dbReference>
<keyword evidence="3" id="KW-0521">NADP</keyword>
<dbReference type="InterPro" id="IPR005106">
    <property type="entry name" value="Asp/hSer_DH_NAD-bd"/>
</dbReference>
<keyword evidence="4" id="KW-0560">Oxidoreductase</keyword>
<keyword evidence="5" id="KW-0520">NAD</keyword>
<dbReference type="SUPFAM" id="SSF51735">
    <property type="entry name" value="NAD(P)-binding Rossmann-fold domains"/>
    <property type="match status" value="1"/>
</dbReference>
<evidence type="ECO:0000256" key="1">
    <source>
        <dbReference type="ARBA" id="ARBA00008331"/>
    </source>
</evidence>
<evidence type="ECO:0000259" key="7">
    <source>
        <dbReference type="Pfam" id="PF03447"/>
    </source>
</evidence>
<dbReference type="SUPFAM" id="SSF55347">
    <property type="entry name" value="Glyceraldehyde-3-phosphate dehydrogenase-like, C-terminal domain"/>
    <property type="match status" value="1"/>
</dbReference>
<dbReference type="InterPro" id="IPR022487">
    <property type="entry name" value="Asp_DH_arc"/>
</dbReference>
<accession>A0A382R0M2</accession>
<protein>
    <submittedName>
        <fullName evidence="8">Uncharacterized protein</fullName>
    </submittedName>
</protein>
<feature type="non-terminal residue" evidence="8">
    <location>
        <position position="1"/>
    </location>
</feature>
<dbReference type="Gene3D" id="3.30.360.10">
    <property type="entry name" value="Dihydrodipicolinate Reductase, domain 2"/>
    <property type="match status" value="1"/>
</dbReference>
<feature type="domain" description="Aspartate dehydrogenase" evidence="6">
    <location>
        <begin position="147"/>
        <end position="234"/>
    </location>
</feature>
<dbReference type="Gene3D" id="3.40.50.720">
    <property type="entry name" value="NAD(P)-binding Rossmann-like Domain"/>
    <property type="match status" value="1"/>
</dbReference>
<dbReference type="NCBIfam" id="NF009828">
    <property type="entry name" value="PRK13303.1-3"/>
    <property type="match status" value="1"/>
</dbReference>
<dbReference type="AlphaFoldDB" id="A0A382R0M2"/>
<sequence>KIPAILTHVYDIKRSHADNLVSKLQQKPEVVANSHLLSSNPLDLVVEAASQDAVRNDAVSILQNKKDLMIMSAGALLDESVFEVISDACKDFGKTVYLPSGAIAGLDALKAVKDELESVVLVTTKNPASLIGAPFFENSDINPDKISEPTILFEGVAKDAISLFPKNVNVAALLSLVGLGSKNTNVRVIADPNTNKNTHQINAQGKFGKISLTVENIPDDTNPKTSRLASLSAIELLRQICSKGLEIGT</sequence>
<dbReference type="InterPro" id="IPR036291">
    <property type="entry name" value="NAD(P)-bd_dom_sf"/>
</dbReference>
<gene>
    <name evidence="8" type="ORF">METZ01_LOCUS344127</name>
</gene>